<evidence type="ECO:0000313" key="7">
    <source>
        <dbReference type="Proteomes" id="UP000294947"/>
    </source>
</evidence>
<dbReference type="PANTHER" id="PTHR30136:SF24">
    <property type="entry name" value="HTH-TYPE TRANSCRIPTIONAL REPRESSOR ALLR"/>
    <property type="match status" value="1"/>
</dbReference>
<dbReference type="GO" id="GO:0003700">
    <property type="term" value="F:DNA-binding transcription factor activity"/>
    <property type="evidence" value="ECO:0007669"/>
    <property type="project" value="TreeGrafter"/>
</dbReference>
<dbReference type="OrthoDB" id="9807558at2"/>
<dbReference type="GO" id="GO:0003677">
    <property type="term" value="F:DNA binding"/>
    <property type="evidence" value="ECO:0007669"/>
    <property type="project" value="UniProtKB-KW"/>
</dbReference>
<gene>
    <name evidence="6" type="ORF">E1288_02890</name>
</gene>
<comment type="caution">
    <text evidence="6">The sequence shown here is derived from an EMBL/GenBank/DDBJ whole genome shotgun (WGS) entry which is preliminary data.</text>
</comment>
<dbReference type="SUPFAM" id="SSF55781">
    <property type="entry name" value="GAF domain-like"/>
    <property type="match status" value="1"/>
</dbReference>
<dbReference type="Gene3D" id="1.10.10.10">
    <property type="entry name" value="Winged helix-like DNA-binding domain superfamily/Winged helix DNA-binding domain"/>
    <property type="match status" value="1"/>
</dbReference>
<dbReference type="Gene3D" id="3.30.450.40">
    <property type="match status" value="1"/>
</dbReference>
<organism evidence="6 7">
    <name type="scientific">Saccharopolyspora elongata</name>
    <dbReference type="NCBI Taxonomy" id="2530387"/>
    <lineage>
        <taxon>Bacteria</taxon>
        <taxon>Bacillati</taxon>
        <taxon>Actinomycetota</taxon>
        <taxon>Actinomycetes</taxon>
        <taxon>Pseudonocardiales</taxon>
        <taxon>Pseudonocardiaceae</taxon>
        <taxon>Saccharopolyspora</taxon>
    </lineage>
</organism>
<feature type="domain" description="IclR-ED" evidence="5">
    <location>
        <begin position="64"/>
        <end position="246"/>
    </location>
</feature>
<evidence type="ECO:0000259" key="5">
    <source>
        <dbReference type="PROSITE" id="PS51078"/>
    </source>
</evidence>
<dbReference type="Pfam" id="PF01614">
    <property type="entry name" value="IclR_C"/>
    <property type="match status" value="1"/>
</dbReference>
<dbReference type="SUPFAM" id="SSF46785">
    <property type="entry name" value="Winged helix' DNA-binding domain"/>
    <property type="match status" value="1"/>
</dbReference>
<evidence type="ECO:0000256" key="3">
    <source>
        <dbReference type="ARBA" id="ARBA00023163"/>
    </source>
</evidence>
<dbReference type="AlphaFoldDB" id="A0A4R4ZHT7"/>
<dbReference type="InterPro" id="IPR036390">
    <property type="entry name" value="WH_DNA-bd_sf"/>
</dbReference>
<evidence type="ECO:0000259" key="4">
    <source>
        <dbReference type="PROSITE" id="PS51077"/>
    </source>
</evidence>
<dbReference type="GO" id="GO:0045892">
    <property type="term" value="P:negative regulation of DNA-templated transcription"/>
    <property type="evidence" value="ECO:0007669"/>
    <property type="project" value="TreeGrafter"/>
</dbReference>
<dbReference type="Proteomes" id="UP000294947">
    <property type="component" value="Unassembled WGS sequence"/>
</dbReference>
<keyword evidence="2" id="KW-0238">DNA-binding</keyword>
<dbReference type="InterPro" id="IPR005471">
    <property type="entry name" value="Tscrpt_reg_IclR_N"/>
</dbReference>
<protein>
    <submittedName>
        <fullName evidence="6">IclR family transcriptional regulator</fullName>
    </submittedName>
</protein>
<evidence type="ECO:0000256" key="2">
    <source>
        <dbReference type="ARBA" id="ARBA00023125"/>
    </source>
</evidence>
<keyword evidence="1" id="KW-0805">Transcription regulation</keyword>
<proteinExistence type="predicted"/>
<dbReference type="Pfam" id="PF09339">
    <property type="entry name" value="HTH_IclR"/>
    <property type="match status" value="1"/>
</dbReference>
<sequence>MQSVKNALRVLEAVAENQPAGLSDLTQRLGLPKTTVQRCLTTLHEAGWIKPAGHELRRWTITGRAFSVGSQAANDRDLRSVALPLLSELQAATGETVHLMVPDGNEVVLIERLDSAHQLRTFYSLGLRSPLHATSNGKAVLAAMPDDDVADYLAKYLSRVTDRTIVDPDALLAQLATIRGQGYAVNEEEHQPGIVAIGAAICPPGAGAVGSLSVSAPKVRLTRNRYATVGRQVRDTAFRISQGLSSPVAPLP</sequence>
<reference evidence="6 7" key="1">
    <citation type="submission" date="2019-03" db="EMBL/GenBank/DDBJ databases">
        <title>Draft genome sequences of novel Actinobacteria.</title>
        <authorList>
            <person name="Sahin N."/>
            <person name="Ay H."/>
            <person name="Saygin H."/>
        </authorList>
    </citation>
    <scope>NUCLEOTIDE SEQUENCE [LARGE SCALE GENOMIC DNA]</scope>
    <source>
        <strain evidence="6 7">7K502</strain>
    </source>
</reference>
<dbReference type="PROSITE" id="PS51078">
    <property type="entry name" value="ICLR_ED"/>
    <property type="match status" value="1"/>
</dbReference>
<dbReference type="PROSITE" id="PS51077">
    <property type="entry name" value="HTH_ICLR"/>
    <property type="match status" value="1"/>
</dbReference>
<dbReference type="PANTHER" id="PTHR30136">
    <property type="entry name" value="HELIX-TURN-HELIX TRANSCRIPTIONAL REGULATOR, ICLR FAMILY"/>
    <property type="match status" value="1"/>
</dbReference>
<dbReference type="SMART" id="SM00346">
    <property type="entry name" value="HTH_ICLR"/>
    <property type="match status" value="1"/>
</dbReference>
<dbReference type="InterPro" id="IPR029016">
    <property type="entry name" value="GAF-like_dom_sf"/>
</dbReference>
<dbReference type="InterPro" id="IPR036388">
    <property type="entry name" value="WH-like_DNA-bd_sf"/>
</dbReference>
<feature type="domain" description="HTH iclR-type" evidence="4">
    <location>
        <begin position="1"/>
        <end position="70"/>
    </location>
</feature>
<dbReference type="InterPro" id="IPR014757">
    <property type="entry name" value="Tscrpt_reg_IclR_C"/>
</dbReference>
<evidence type="ECO:0000313" key="6">
    <source>
        <dbReference type="EMBL" id="TDD56172.1"/>
    </source>
</evidence>
<dbReference type="InterPro" id="IPR050707">
    <property type="entry name" value="HTH_MetabolicPath_Reg"/>
</dbReference>
<name>A0A4R4ZHT7_9PSEU</name>
<keyword evidence="7" id="KW-1185">Reference proteome</keyword>
<accession>A0A4R4ZHT7</accession>
<keyword evidence="3" id="KW-0804">Transcription</keyword>
<evidence type="ECO:0000256" key="1">
    <source>
        <dbReference type="ARBA" id="ARBA00023015"/>
    </source>
</evidence>
<dbReference type="EMBL" id="SMKW01000002">
    <property type="protein sequence ID" value="TDD56172.1"/>
    <property type="molecule type" value="Genomic_DNA"/>
</dbReference>